<sequence length="758" mass="85267">MSIWLETGRSAIQEALVAAFDKIDDNARKEIQDRDRKDCELLGELQQLKTRAAEVDRLQQENESLKKEIQQIRENQKDQGPEFPKSRKVLGELSPNKSLNHQLAKPQPQDVKATPDLQWKYNRLTAKYKSLEKSRDEYRSKLRQRVEEIHKWAEGVDSRDGLIRQLKKKLALAQSRLEALDSSETRPNGTGGGEPVDDEPLDIAASTPRRPSPVSNLEQPRDAVSHTTVPLTASTHASPGRTPRPVIPSCLSEGIFKESTDEDSRVDDDVELPKLPEPCNDDSRIVVKVESSSDGPVFISERSVRKRKHDGEDDPTDNRLHRVKSEHSSSGPECVGETHNFAPTESFDFEEEAHIPTPRKRRGFSNDRLQDQGPDPRFTSGPGLPDILRRGALAPSIAAGTPRTPAQGSGLTSSTYHPSAPHAGLVRQSRPATPREQQPYQSRNALHFEMGTRDLAADRDTDLNTVQRPVASSLLGALMNSPSVTTPTPMVRPGLPSVRTPRPALPDEYEDLLRVPAPRELPHGKKYTPKDATATPTAQQSTANTPSSNTPAARERPPKKPSILRDDMPRGRSAEKTSLRQKPMDKLRPEDFKPNPKYNDGLTYVYDEVNRGKSLAERAALSGCTDPNCCGKTFRAFAEAERFNLGPSVTTRSEDIKLLEDYLGDEAYKLGTMTREEKEETWLQAKTWELASRFGRHRQRYARMPSPPGFWTVDFPNTQERAEERRQADEIRKALVHDRYREAMRPGGMWLFRDEEER</sequence>
<dbReference type="Pfam" id="PF08573">
    <property type="entry name" value="SAE2"/>
    <property type="match status" value="1"/>
</dbReference>
<accession>A0A194W8G3</accession>
<feature type="compositionally biased region" description="Polar residues" evidence="4">
    <location>
        <begin position="404"/>
        <end position="417"/>
    </location>
</feature>
<gene>
    <name evidence="6" type="ORF">VM1G_08585</name>
</gene>
<feature type="compositionally biased region" description="Basic and acidic residues" evidence="4">
    <location>
        <begin position="316"/>
        <end position="327"/>
    </location>
</feature>
<feature type="compositionally biased region" description="Basic and acidic residues" evidence="4">
    <location>
        <begin position="450"/>
        <end position="462"/>
    </location>
</feature>
<keyword evidence="3" id="KW-0539">Nucleus</keyword>
<reference evidence="6" key="1">
    <citation type="submission" date="2014-12" db="EMBL/GenBank/DDBJ databases">
        <title>Genome Sequence of Valsa Canker Pathogens Uncovers a Specific Adaption of Colonization on Woody Bark.</title>
        <authorList>
            <person name="Yin Z."/>
            <person name="Liu H."/>
            <person name="Gao X."/>
            <person name="Li Z."/>
            <person name="Song N."/>
            <person name="Ke X."/>
            <person name="Dai Q."/>
            <person name="Wu Y."/>
            <person name="Sun Y."/>
            <person name="Xu J.-R."/>
            <person name="Kang Z.K."/>
            <person name="Wang L."/>
            <person name="Huang L."/>
        </authorList>
    </citation>
    <scope>NUCLEOTIDE SEQUENCE [LARGE SCALE GENOMIC DNA]</scope>
    <source>
        <strain evidence="6">03-8</strain>
    </source>
</reference>
<feature type="compositionally biased region" description="Polar residues" evidence="4">
    <location>
        <begin position="435"/>
        <end position="444"/>
    </location>
</feature>
<comment type="subcellular location">
    <subcellularLocation>
        <location evidence="1">Nucleus</location>
    </subcellularLocation>
</comment>
<proteinExistence type="predicted"/>
<dbReference type="Proteomes" id="UP000078559">
    <property type="component" value="Chromosome 9"/>
</dbReference>
<evidence type="ECO:0000259" key="5">
    <source>
        <dbReference type="Pfam" id="PF08573"/>
    </source>
</evidence>
<feature type="compositionally biased region" description="Basic and acidic residues" evidence="4">
    <location>
        <begin position="553"/>
        <end position="594"/>
    </location>
</feature>
<keyword evidence="2" id="KW-0227">DNA damage</keyword>
<evidence type="ECO:0000256" key="1">
    <source>
        <dbReference type="ARBA" id="ARBA00004123"/>
    </source>
</evidence>
<dbReference type="InterPro" id="IPR013882">
    <property type="entry name" value="Ctp1_C"/>
</dbReference>
<feature type="domain" description="DNA endonuclease activator Ctp1 C-terminal" evidence="5">
    <location>
        <begin position="606"/>
        <end position="720"/>
    </location>
</feature>
<name>A0A194W8G3_CYTMA</name>
<feature type="region of interest" description="Disordered" evidence="4">
    <location>
        <begin position="174"/>
        <end position="595"/>
    </location>
</feature>
<dbReference type="AlphaFoldDB" id="A0A194W8G3"/>
<evidence type="ECO:0000313" key="7">
    <source>
        <dbReference type="Proteomes" id="UP000078559"/>
    </source>
</evidence>
<evidence type="ECO:0000256" key="3">
    <source>
        <dbReference type="ARBA" id="ARBA00023242"/>
    </source>
</evidence>
<feature type="compositionally biased region" description="Low complexity" evidence="4">
    <location>
        <begin position="532"/>
        <end position="546"/>
    </location>
</feature>
<evidence type="ECO:0000256" key="4">
    <source>
        <dbReference type="SAM" id="MobiDB-lite"/>
    </source>
</evidence>
<evidence type="ECO:0000256" key="2">
    <source>
        <dbReference type="ARBA" id="ARBA00022763"/>
    </source>
</evidence>
<feature type="region of interest" description="Disordered" evidence="4">
    <location>
        <begin position="72"/>
        <end position="116"/>
    </location>
</feature>
<dbReference type="GO" id="GO:0006281">
    <property type="term" value="P:DNA repair"/>
    <property type="evidence" value="ECO:0007669"/>
    <property type="project" value="InterPro"/>
</dbReference>
<dbReference type="GO" id="GO:0005634">
    <property type="term" value="C:nucleus"/>
    <property type="evidence" value="ECO:0007669"/>
    <property type="project" value="UniProtKB-SubCell"/>
</dbReference>
<dbReference type="OrthoDB" id="5801062at2759"/>
<keyword evidence="7" id="KW-1185">Reference proteome</keyword>
<dbReference type="EMBL" id="CM003106">
    <property type="protein sequence ID" value="KUI72572.1"/>
    <property type="molecule type" value="Genomic_DNA"/>
</dbReference>
<feature type="compositionally biased region" description="Polar residues" evidence="4">
    <location>
        <begin position="225"/>
        <end position="237"/>
    </location>
</feature>
<dbReference type="SMR" id="A0A194W8G3"/>
<protein>
    <recommendedName>
        <fullName evidence="5">DNA endonuclease activator Ctp1 C-terminal domain-containing protein</fullName>
    </recommendedName>
</protein>
<evidence type="ECO:0000313" key="6">
    <source>
        <dbReference type="EMBL" id="KUI72572.1"/>
    </source>
</evidence>
<organism evidence="6 7">
    <name type="scientific">Cytospora mali</name>
    <name type="common">Apple Valsa canker fungus</name>
    <name type="synonym">Valsa mali</name>
    <dbReference type="NCBI Taxonomy" id="578113"/>
    <lineage>
        <taxon>Eukaryota</taxon>
        <taxon>Fungi</taxon>
        <taxon>Dikarya</taxon>
        <taxon>Ascomycota</taxon>
        <taxon>Pezizomycotina</taxon>
        <taxon>Sordariomycetes</taxon>
        <taxon>Sordariomycetidae</taxon>
        <taxon>Diaporthales</taxon>
        <taxon>Cytosporaceae</taxon>
        <taxon>Cytospora</taxon>
    </lineage>
</organism>